<dbReference type="EMBL" id="JBHFFA010000007">
    <property type="protein sequence ID" value="KAL2613204.1"/>
    <property type="molecule type" value="Genomic_DNA"/>
</dbReference>
<sequence length="330" mass="36732">MQVTRLESWRLENSIADRKDVVVVILAFTQSPVEGRAVVLPHGLDFKGYPDPNGWTDFCSKVAPDHEGTNLEDFYHEPPVDSSPFVRSVLVLDAVHIASKLVLKYDGDDPAVRSTFEVDILELFRRNNMQCHDSSISRDIGLVFENQVPLYMVQNVWGLYNFPDGSSFKMCLNFYVLQLLLNLLPMHMVFMLSSSELLDFQGCNHILEYVHKAVCLDINATSATEGSGNGSSAARSGNGSSTGWLSRPLPCLKIVAEQETNSAVVGRRLSRPATVRPLGRLVRHLKLIEKGGTDSATTETSERFIGRRTLPTVKELRKAGIHFRGVQTDI</sequence>
<dbReference type="Pfam" id="PF03140">
    <property type="entry name" value="DUF247"/>
    <property type="match status" value="1"/>
</dbReference>
<dbReference type="Proteomes" id="UP001605036">
    <property type="component" value="Unassembled WGS sequence"/>
</dbReference>
<evidence type="ECO:0000313" key="3">
    <source>
        <dbReference type="Proteomes" id="UP001605036"/>
    </source>
</evidence>
<protein>
    <submittedName>
        <fullName evidence="2">Uncharacterized protein</fullName>
    </submittedName>
</protein>
<dbReference type="InterPro" id="IPR004158">
    <property type="entry name" value="DUF247_pln"/>
</dbReference>
<proteinExistence type="predicted"/>
<gene>
    <name evidence="2" type="ORF">R1flu_024896</name>
</gene>
<comment type="caution">
    <text evidence="2">The sequence shown here is derived from an EMBL/GenBank/DDBJ whole genome shotgun (WGS) entry which is preliminary data.</text>
</comment>
<name>A0ABD1XW77_9MARC</name>
<organism evidence="2 3">
    <name type="scientific">Riccia fluitans</name>
    <dbReference type="NCBI Taxonomy" id="41844"/>
    <lineage>
        <taxon>Eukaryota</taxon>
        <taxon>Viridiplantae</taxon>
        <taxon>Streptophyta</taxon>
        <taxon>Embryophyta</taxon>
        <taxon>Marchantiophyta</taxon>
        <taxon>Marchantiopsida</taxon>
        <taxon>Marchantiidae</taxon>
        <taxon>Marchantiales</taxon>
        <taxon>Ricciaceae</taxon>
        <taxon>Riccia</taxon>
    </lineage>
</organism>
<evidence type="ECO:0000313" key="2">
    <source>
        <dbReference type="EMBL" id="KAL2613204.1"/>
    </source>
</evidence>
<keyword evidence="3" id="KW-1185">Reference proteome</keyword>
<feature type="region of interest" description="Disordered" evidence="1">
    <location>
        <begin position="223"/>
        <end position="243"/>
    </location>
</feature>
<feature type="compositionally biased region" description="Low complexity" evidence="1">
    <location>
        <begin position="230"/>
        <end position="243"/>
    </location>
</feature>
<reference evidence="2 3" key="1">
    <citation type="submission" date="2024-09" db="EMBL/GenBank/DDBJ databases">
        <title>Chromosome-scale assembly of Riccia fluitans.</title>
        <authorList>
            <person name="Paukszto L."/>
            <person name="Sawicki J."/>
            <person name="Karawczyk K."/>
            <person name="Piernik-Szablinska J."/>
            <person name="Szczecinska M."/>
            <person name="Mazdziarz M."/>
        </authorList>
    </citation>
    <scope>NUCLEOTIDE SEQUENCE [LARGE SCALE GENOMIC DNA]</scope>
    <source>
        <strain evidence="2">Rf_01</strain>
        <tissue evidence="2">Aerial parts of the thallus</tissue>
    </source>
</reference>
<accession>A0ABD1XW77</accession>
<evidence type="ECO:0000256" key="1">
    <source>
        <dbReference type="SAM" id="MobiDB-lite"/>
    </source>
</evidence>
<dbReference type="AlphaFoldDB" id="A0ABD1XW77"/>